<dbReference type="RefSeq" id="WP_004590895.1">
    <property type="nucleotide sequence ID" value="NZ_APMM01000019.1"/>
</dbReference>
<dbReference type="AlphaFoldDB" id="N6UV91"/>
<dbReference type="PATRIC" id="fig|1069083.5.peg.630"/>
<keyword evidence="1" id="KW-0812">Transmembrane</keyword>
<dbReference type="OrthoDB" id="78194at2157"/>
<dbReference type="Proteomes" id="UP000053695">
    <property type="component" value="Unassembled WGS sequence"/>
</dbReference>
<reference evidence="2 3" key="1">
    <citation type="journal article" date="2013" name="Genome Announc.">
        <title>Draft Genome Sequence of a Highly Flagellated, Fast-Swimming Archaeon, Methanocaldococcus villosus Strain KIN24-T80 (DSM 22612).</title>
        <authorList>
            <person name="Thennarasu S."/>
            <person name="Polireddy D."/>
            <person name="Antony A."/>
            <person name="Yada M.R."/>
            <person name="Algarawi S."/>
            <person name="Sivakumar N."/>
        </authorList>
    </citation>
    <scope>NUCLEOTIDE SEQUENCE [LARGE SCALE GENOMIC DNA]</scope>
    <source>
        <strain evidence="2 3">KIN24-T80</strain>
    </source>
</reference>
<dbReference type="Pfam" id="PF10066">
    <property type="entry name" value="DUF2304"/>
    <property type="match status" value="1"/>
</dbReference>
<evidence type="ECO:0000313" key="2">
    <source>
        <dbReference type="EMBL" id="ENN96279.1"/>
    </source>
</evidence>
<protein>
    <recommendedName>
        <fullName evidence="4">DUF2304 domain-containing protein</fullName>
    </recommendedName>
</protein>
<keyword evidence="3" id="KW-1185">Reference proteome</keyword>
<evidence type="ECO:0000256" key="1">
    <source>
        <dbReference type="SAM" id="Phobius"/>
    </source>
</evidence>
<keyword evidence="1" id="KW-0472">Membrane</keyword>
<evidence type="ECO:0000313" key="3">
    <source>
        <dbReference type="Proteomes" id="UP000053695"/>
    </source>
</evidence>
<keyword evidence="1" id="KW-1133">Transmembrane helix</keyword>
<dbReference type="EMBL" id="APMM01000019">
    <property type="protein sequence ID" value="ENN96279.1"/>
    <property type="molecule type" value="Genomic_DNA"/>
</dbReference>
<accession>N6UV91</accession>
<feature type="transmembrane region" description="Helical" evidence="1">
    <location>
        <begin position="29"/>
        <end position="47"/>
    </location>
</feature>
<dbReference type="STRING" id="1069083.GCA_000371805_00319"/>
<comment type="caution">
    <text evidence="2">The sequence shown here is derived from an EMBL/GenBank/DDBJ whole genome shotgun (WGS) entry which is preliminary data.</text>
</comment>
<organism evidence="2 3">
    <name type="scientific">Methanocaldococcus villosus KIN24-T80</name>
    <dbReference type="NCBI Taxonomy" id="1069083"/>
    <lineage>
        <taxon>Archaea</taxon>
        <taxon>Methanobacteriati</taxon>
        <taxon>Methanobacteriota</taxon>
        <taxon>Methanomada group</taxon>
        <taxon>Methanococci</taxon>
        <taxon>Methanococcales</taxon>
        <taxon>Methanocaldococcaceae</taxon>
        <taxon>Methanocaldococcus</taxon>
    </lineage>
</organism>
<proteinExistence type="predicted"/>
<evidence type="ECO:0008006" key="4">
    <source>
        <dbReference type="Google" id="ProtNLM"/>
    </source>
</evidence>
<dbReference type="InterPro" id="IPR019277">
    <property type="entry name" value="DUF2304"/>
</dbReference>
<gene>
    <name evidence="2" type="ORF">J422_03211</name>
</gene>
<feature type="transmembrane region" description="Helical" evidence="1">
    <location>
        <begin position="6"/>
        <end position="22"/>
    </location>
</feature>
<name>N6UV91_9EURY</name>
<feature type="transmembrane region" description="Helical" evidence="1">
    <location>
        <begin position="67"/>
        <end position="84"/>
    </location>
</feature>
<sequence length="113" mass="13297">MLIQIFGILFCIFALIITLYRTKKRYMSIEKGVFWVIIWMIILLLLINPNLMSKIADILGVGRGVDAIVYTTLAILLYLVYKLFERTERLEREITKLVREIAIKDRYEPKKGD</sequence>